<protein>
    <submittedName>
        <fullName evidence="1">Uncharacterized protein</fullName>
    </submittedName>
</protein>
<gene>
    <name evidence="1" type="ORF">TU35_001410</name>
</gene>
<name>A0ACC6UZ77_9CREN</name>
<dbReference type="EMBL" id="JZWT02000003">
    <property type="protein sequence ID" value="MFB6489898.1"/>
    <property type="molecule type" value="Genomic_DNA"/>
</dbReference>
<organism evidence="1 2">
    <name type="scientific">Thermoproteus sp. AZ2</name>
    <dbReference type="NCBI Taxonomy" id="1609232"/>
    <lineage>
        <taxon>Archaea</taxon>
        <taxon>Thermoproteota</taxon>
        <taxon>Thermoprotei</taxon>
        <taxon>Thermoproteales</taxon>
        <taxon>Thermoproteaceae</taxon>
        <taxon>Thermoproteus</taxon>
    </lineage>
</organism>
<dbReference type="Proteomes" id="UP000033636">
    <property type="component" value="Unassembled WGS sequence"/>
</dbReference>
<accession>A0ACC6UZ77</accession>
<sequence>MSRVGSGKLSVTVYERHGVDTCEGQKIARCCIGNICVDAPVDPQVKSGEYDISSAVEDPSLRFCVEAVRARALTAAKSALACHPHESARCVKRFVEYIGLAFGGPVLLVGYNERVAEELNAISPYIYIYDPNRVGPRPFEFVDEANLADVMYRVSVVVIAPGAASSVNIGDMVSLAKRAGKPVVAYGVSFAGLAKQLGIAYFCPFGK</sequence>
<proteinExistence type="predicted"/>
<evidence type="ECO:0000313" key="2">
    <source>
        <dbReference type="Proteomes" id="UP000033636"/>
    </source>
</evidence>
<comment type="caution">
    <text evidence="1">The sequence shown here is derived from an EMBL/GenBank/DDBJ whole genome shotgun (WGS) entry which is preliminary data.</text>
</comment>
<evidence type="ECO:0000313" key="1">
    <source>
        <dbReference type="EMBL" id="MFB6489898.1"/>
    </source>
</evidence>
<reference evidence="1" key="1">
    <citation type="submission" date="2024-07" db="EMBL/GenBank/DDBJ databases">
        <title>Metagenome and Metagenome-Assembled Genomes of Archaea from a hot spring from the geothermal field of Los Azufres, Mexico.</title>
        <authorList>
            <person name="Marin-Paredes R."/>
            <person name="Martinez-Romero E."/>
            <person name="Servin-Garciduenas L.E."/>
        </authorList>
    </citation>
    <scope>NUCLEOTIDE SEQUENCE</scope>
</reference>